<name>S4NFN7_9PORP</name>
<dbReference type="Proteomes" id="UP000018031">
    <property type="component" value="Unassembled WGS sequence"/>
</dbReference>
<organism evidence="1 2">
    <name type="scientific">Porphyromonas crevioricanis JCM 15906</name>
    <dbReference type="NCBI Taxonomy" id="1305617"/>
    <lineage>
        <taxon>Bacteria</taxon>
        <taxon>Pseudomonadati</taxon>
        <taxon>Bacteroidota</taxon>
        <taxon>Bacteroidia</taxon>
        <taxon>Bacteroidales</taxon>
        <taxon>Porphyromonadaceae</taxon>
        <taxon>Porphyromonas</taxon>
    </lineage>
</organism>
<comment type="caution">
    <text evidence="1">The sequence shown here is derived from an EMBL/GenBank/DDBJ whole genome shotgun (WGS) entry which is preliminary data.</text>
</comment>
<protein>
    <submittedName>
        <fullName evidence="1">Uncharacterized protein</fullName>
    </submittedName>
</protein>
<evidence type="ECO:0000313" key="1">
    <source>
        <dbReference type="EMBL" id="GAD04382.1"/>
    </source>
</evidence>
<proteinExistence type="predicted"/>
<accession>S4NFN7</accession>
<reference evidence="1 2" key="2">
    <citation type="journal article" date="2013" name="Genome Announc.">
        <title>Draft Genome Sequences of Porphyromonas crevioricanis JCM 15906T and Porphyromonas cansulci JCM 13913T Isolated from a Canine Oral Cavity.</title>
        <authorList>
            <person name="Sakamoto M."/>
            <person name="Tanaka N."/>
            <person name="Shiwa Y."/>
            <person name="Yoshikawa H."/>
            <person name="Ohkuma M."/>
        </authorList>
    </citation>
    <scope>NUCLEOTIDE SEQUENCE [LARGE SCALE GENOMIC DNA]</scope>
    <source>
        <strain evidence="1 2">JCM 15906</strain>
    </source>
</reference>
<reference evidence="2" key="1">
    <citation type="journal article" date="2013" name="Genome">
        <title>Draft Genome Sequences of Porphyromonas crevioricanis JCM 15906T and Porphyromonas cansulci JCM 13913T Isolated from a Canine Oral Cavity.</title>
        <authorList>
            <person name="Sakamoto M."/>
            <person name="Tanaka N."/>
            <person name="Shiwa Y."/>
            <person name="Yoshikawa H."/>
            <person name="Ohkuma M."/>
        </authorList>
    </citation>
    <scope>NUCLEOTIDE SEQUENCE [LARGE SCALE GENOMIC DNA]</scope>
    <source>
        <strain evidence="2">JCM 15906</strain>
    </source>
</reference>
<gene>
    <name evidence="1" type="ORF">PORCRE_66</name>
</gene>
<sequence>MSAMLCNSLCGCSQLFIGECLPFFSGQTLSFFDRKDLMV</sequence>
<dbReference type="EMBL" id="BAOU01000002">
    <property type="protein sequence ID" value="GAD04382.1"/>
    <property type="molecule type" value="Genomic_DNA"/>
</dbReference>
<dbReference type="AlphaFoldDB" id="S4NFN7"/>
<evidence type="ECO:0000313" key="2">
    <source>
        <dbReference type="Proteomes" id="UP000018031"/>
    </source>
</evidence>